<keyword evidence="3" id="KW-0732">Signal</keyword>
<evidence type="ECO:0000256" key="3">
    <source>
        <dbReference type="SAM" id="SignalP"/>
    </source>
</evidence>
<evidence type="ECO:0000256" key="1">
    <source>
        <dbReference type="SAM" id="MobiDB-lite"/>
    </source>
</evidence>
<name>A0A098QT50_9SPIO</name>
<dbReference type="InterPro" id="IPR013229">
    <property type="entry name" value="PEGA"/>
</dbReference>
<evidence type="ECO:0000313" key="5">
    <source>
        <dbReference type="EMBL" id="KGE70741.1"/>
    </source>
</evidence>
<dbReference type="Pfam" id="PF08308">
    <property type="entry name" value="PEGA"/>
    <property type="match status" value="1"/>
</dbReference>
<feature type="chain" id="PRO_5001946539" description="PEGA domain-containing protein" evidence="3">
    <location>
        <begin position="25"/>
        <end position="580"/>
    </location>
</feature>
<feature type="domain" description="PEGA" evidence="4">
    <location>
        <begin position="337"/>
        <end position="403"/>
    </location>
</feature>
<feature type="transmembrane region" description="Helical" evidence="2">
    <location>
        <begin position="494"/>
        <end position="515"/>
    </location>
</feature>
<feature type="signal peptide" evidence="3">
    <location>
        <begin position="1"/>
        <end position="24"/>
    </location>
</feature>
<comment type="caution">
    <text evidence="5">The sequence shown here is derived from an EMBL/GenBank/DDBJ whole genome shotgun (WGS) entry which is preliminary data.</text>
</comment>
<dbReference type="STRING" id="1480694.DC28_14670"/>
<keyword evidence="6" id="KW-1185">Reference proteome</keyword>
<evidence type="ECO:0000313" key="6">
    <source>
        <dbReference type="Proteomes" id="UP000029692"/>
    </source>
</evidence>
<keyword evidence="2" id="KW-0812">Transmembrane</keyword>
<proteinExistence type="predicted"/>
<keyword evidence="2" id="KW-0472">Membrane</keyword>
<dbReference type="Proteomes" id="UP000029692">
    <property type="component" value="Unassembled WGS sequence"/>
</dbReference>
<dbReference type="EMBL" id="JNUP01000072">
    <property type="protein sequence ID" value="KGE70741.1"/>
    <property type="molecule type" value="Genomic_DNA"/>
</dbReference>
<gene>
    <name evidence="5" type="ORF">DC28_14670</name>
</gene>
<dbReference type="AlphaFoldDB" id="A0A098QT50"/>
<sequence>MRVRYFLSALWVFGVMVISMPLVSADQPEATVPGGSDSPGLAEAPEAAPPPQDVSQASESSLPQRYYQGAHPGDEPRMEQARAALEKSLAQEWAKHPLTASLRILSLPLFQPPRYPDEWMTRTATRAYTSLRVPEVLLSEVDQIPLVSPGAQPAWQEALADRLCASLRRSIIGNLDRLYSQTEQIRLGTAPGNQENLEKQIRDALAQLWVLNREGRTMARDLMKAIPLVQGEADLLREIPGDIASILESQGFSQDSTILLDALARLSEKQGVWWILLGSLEPFFRGSPYYSARVALYNALENRIVYYDEIDGLLDEIPSLARERAYLPARVISGLPWAGISIQSIPRGGRIKINGEEVGIGSYQTRFLPPGTHEIEVSRQEFRPSRRSITVQEDGFPQLRIILQPRLIAAARIDSLPGEAWILNNSHPAGTAPGYVDLPSLPSVLTLGHQGYHPRTLVLTRDQVEPQKPVDVQVSLLDDRIDWEAQVKYKRDRLYGALGFTIVGVAVPLILNGFYDEAARTLQSRPDTGAADPLTTSLRNRANSLYTARNLGIGLAGASIVNAIVHIIDYGNAARLAQTR</sequence>
<keyword evidence="2" id="KW-1133">Transmembrane helix</keyword>
<accession>A0A098QT50</accession>
<reference evidence="5 6" key="1">
    <citation type="submission" date="2014-05" db="EMBL/GenBank/DDBJ databases">
        <title>De novo Genome Sequence of Spirocheata sp.</title>
        <authorList>
            <person name="Shivani Y."/>
            <person name="Subhash Y."/>
            <person name="Tushar L."/>
            <person name="Sasikala C."/>
            <person name="Ramana C.V."/>
        </authorList>
    </citation>
    <scope>NUCLEOTIDE SEQUENCE [LARGE SCALE GENOMIC DNA]</scope>
    <source>
        <strain evidence="5 6">JC230</strain>
    </source>
</reference>
<protein>
    <recommendedName>
        <fullName evidence="4">PEGA domain-containing protein</fullName>
    </recommendedName>
</protein>
<evidence type="ECO:0000259" key="4">
    <source>
        <dbReference type="Pfam" id="PF08308"/>
    </source>
</evidence>
<evidence type="ECO:0000256" key="2">
    <source>
        <dbReference type="SAM" id="Phobius"/>
    </source>
</evidence>
<organism evidence="5 6">
    <name type="scientific">Spirochaeta lutea</name>
    <dbReference type="NCBI Taxonomy" id="1480694"/>
    <lineage>
        <taxon>Bacteria</taxon>
        <taxon>Pseudomonadati</taxon>
        <taxon>Spirochaetota</taxon>
        <taxon>Spirochaetia</taxon>
        <taxon>Spirochaetales</taxon>
        <taxon>Spirochaetaceae</taxon>
        <taxon>Spirochaeta</taxon>
    </lineage>
</organism>
<feature type="compositionally biased region" description="Polar residues" evidence="1">
    <location>
        <begin position="53"/>
        <end position="63"/>
    </location>
</feature>
<feature type="region of interest" description="Disordered" evidence="1">
    <location>
        <begin position="27"/>
        <end position="81"/>
    </location>
</feature>